<dbReference type="PIRSF" id="PIRSF000332">
    <property type="entry name" value="FMO"/>
    <property type="match status" value="1"/>
</dbReference>
<dbReference type="Pfam" id="PF00743">
    <property type="entry name" value="FMO-like"/>
    <property type="match status" value="2"/>
</dbReference>
<dbReference type="EC" id="1.-.-.-" evidence="6"/>
<proteinExistence type="inferred from homology"/>
<comment type="cofactor">
    <cofactor evidence="6">
        <name>FAD</name>
        <dbReference type="ChEBI" id="CHEBI:57692"/>
    </cofactor>
</comment>
<accession>A0A6D2J2W9</accession>
<dbReference type="PRINTS" id="PR00370">
    <property type="entry name" value="FMOXYGENASE"/>
</dbReference>
<dbReference type="SUPFAM" id="SSF51905">
    <property type="entry name" value="FAD/NAD(P)-binding domain"/>
    <property type="match status" value="2"/>
</dbReference>
<dbReference type="InterPro" id="IPR020946">
    <property type="entry name" value="Flavin_mOase-like"/>
</dbReference>
<comment type="similarity">
    <text evidence="1 6">Belongs to the FMO family.</text>
</comment>
<dbReference type="InterPro" id="IPR036188">
    <property type="entry name" value="FAD/NAD-bd_sf"/>
</dbReference>
<gene>
    <name evidence="7" type="ORF">MERR_LOCUS21476</name>
</gene>
<dbReference type="EMBL" id="CACVBM020001143">
    <property type="protein sequence ID" value="CAA7034241.1"/>
    <property type="molecule type" value="Genomic_DNA"/>
</dbReference>
<sequence length="455" mass="52052">MASSSSIKSRHVAVIGAGAAGLVAARELRREGHSVVVFEWQKQVGGTWIYTDHVESDPLSVDPTRLAVHSSVYGSLRTNLPRECMGFRDFPFAIRSGESRDQRRFPSHGEVLAYLQDFAKNPKFRIEELIRFETTVVRVSPAAGSDGGEGIGKWRIESTEKEEKIHRDEIYDAVVVCNGHYIEPRLADIPGISSWPGKELHSHNYRLPEPFNIFFKISASAVDISRDISEFAREVHVASWSNPADTFTKQNGYTNIWMHSMIERVHEDGSVVFQNGETVLGDVIMHCTGYKYHFPFLDTNGEVTVDDNCVGPLYKHVFPPALAPSFSLVGIPYKVLPFPMFELQSKWIAGVLSGRIMLPLKEDMMVETKTMKARFEALVIPKRFTHCLRIDQFEHYDWLGSQIGCSGTEEWRKEMSWPIFLRKMKHPESYRDEWEDHHLVDQAYEDFSMYISTRR</sequence>
<keyword evidence="5 6" id="KW-0560">Oxidoreductase</keyword>
<dbReference type="GO" id="GO:0050660">
    <property type="term" value="F:flavin adenine dinucleotide binding"/>
    <property type="evidence" value="ECO:0007669"/>
    <property type="project" value="InterPro"/>
</dbReference>
<evidence type="ECO:0000313" key="7">
    <source>
        <dbReference type="EMBL" id="CAA7034241.1"/>
    </source>
</evidence>
<keyword evidence="4" id="KW-0521">NADP</keyword>
<dbReference type="Proteomes" id="UP000467841">
    <property type="component" value="Unassembled WGS sequence"/>
</dbReference>
<evidence type="ECO:0000256" key="3">
    <source>
        <dbReference type="ARBA" id="ARBA00022827"/>
    </source>
</evidence>
<comment type="caution">
    <text evidence="7">The sequence shown here is derived from an EMBL/GenBank/DDBJ whole genome shotgun (WGS) entry which is preliminary data.</text>
</comment>
<evidence type="ECO:0000256" key="5">
    <source>
        <dbReference type="ARBA" id="ARBA00023002"/>
    </source>
</evidence>
<dbReference type="PANTHER" id="PTHR23023">
    <property type="entry name" value="DIMETHYLANILINE MONOOXYGENASE"/>
    <property type="match status" value="1"/>
</dbReference>
<name>A0A6D2J2W9_9BRAS</name>
<dbReference type="GO" id="GO:0050661">
    <property type="term" value="F:NADP binding"/>
    <property type="evidence" value="ECO:0007669"/>
    <property type="project" value="InterPro"/>
</dbReference>
<keyword evidence="6" id="KW-0503">Monooxygenase</keyword>
<evidence type="ECO:0000256" key="2">
    <source>
        <dbReference type="ARBA" id="ARBA00022630"/>
    </source>
</evidence>
<reference evidence="7" key="1">
    <citation type="submission" date="2020-01" db="EMBL/GenBank/DDBJ databases">
        <authorList>
            <person name="Mishra B."/>
        </authorList>
    </citation>
    <scope>NUCLEOTIDE SEQUENCE [LARGE SCALE GENOMIC DNA]</scope>
</reference>
<keyword evidence="3 6" id="KW-0274">FAD</keyword>
<keyword evidence="2 6" id="KW-0285">Flavoprotein</keyword>
<dbReference type="GO" id="GO:0004499">
    <property type="term" value="F:N,N-dimethylaniline monooxygenase activity"/>
    <property type="evidence" value="ECO:0007669"/>
    <property type="project" value="InterPro"/>
</dbReference>
<evidence type="ECO:0000256" key="1">
    <source>
        <dbReference type="ARBA" id="ARBA00009183"/>
    </source>
</evidence>
<dbReference type="AlphaFoldDB" id="A0A6D2J2W9"/>
<dbReference type="InterPro" id="IPR050346">
    <property type="entry name" value="FMO-like"/>
</dbReference>
<dbReference type="OrthoDB" id="1050315at2759"/>
<evidence type="ECO:0000256" key="6">
    <source>
        <dbReference type="RuleBase" id="RU361177"/>
    </source>
</evidence>
<keyword evidence="8" id="KW-1185">Reference proteome</keyword>
<protein>
    <recommendedName>
        <fullName evidence="6">Flavin-containing monooxygenase</fullName>
        <ecNumber evidence="6">1.-.-.-</ecNumber>
    </recommendedName>
</protein>
<organism evidence="7 8">
    <name type="scientific">Microthlaspi erraticum</name>
    <dbReference type="NCBI Taxonomy" id="1685480"/>
    <lineage>
        <taxon>Eukaryota</taxon>
        <taxon>Viridiplantae</taxon>
        <taxon>Streptophyta</taxon>
        <taxon>Embryophyta</taxon>
        <taxon>Tracheophyta</taxon>
        <taxon>Spermatophyta</taxon>
        <taxon>Magnoliopsida</taxon>
        <taxon>eudicotyledons</taxon>
        <taxon>Gunneridae</taxon>
        <taxon>Pentapetalae</taxon>
        <taxon>rosids</taxon>
        <taxon>malvids</taxon>
        <taxon>Brassicales</taxon>
        <taxon>Brassicaceae</taxon>
        <taxon>Coluteocarpeae</taxon>
        <taxon>Microthlaspi</taxon>
    </lineage>
</organism>
<evidence type="ECO:0000313" key="8">
    <source>
        <dbReference type="Proteomes" id="UP000467841"/>
    </source>
</evidence>
<dbReference type="InterPro" id="IPR000960">
    <property type="entry name" value="Flavin_mOase"/>
</dbReference>
<evidence type="ECO:0000256" key="4">
    <source>
        <dbReference type="ARBA" id="ARBA00022857"/>
    </source>
</evidence>
<dbReference type="Gene3D" id="3.50.50.60">
    <property type="entry name" value="FAD/NAD(P)-binding domain"/>
    <property type="match status" value="2"/>
</dbReference>